<name>A0A066XIF5_COLSU</name>
<feature type="compositionally biased region" description="Basic and acidic residues" evidence="1">
    <location>
        <begin position="60"/>
        <end position="78"/>
    </location>
</feature>
<dbReference type="HOGENOM" id="CLU_1992490_0_0_1"/>
<comment type="caution">
    <text evidence="2">The sequence shown here is derived from an EMBL/GenBank/DDBJ whole genome shotgun (WGS) entry which is preliminary data.</text>
</comment>
<dbReference type="eggNOG" id="ENOG502SBQW">
    <property type="taxonomic scope" value="Eukaryota"/>
</dbReference>
<feature type="compositionally biased region" description="Polar residues" evidence="1">
    <location>
        <begin position="23"/>
        <end position="59"/>
    </location>
</feature>
<feature type="region of interest" description="Disordered" evidence="1">
    <location>
        <begin position="23"/>
        <end position="125"/>
    </location>
</feature>
<dbReference type="Proteomes" id="UP000027238">
    <property type="component" value="Unassembled WGS sequence"/>
</dbReference>
<evidence type="ECO:0000313" key="2">
    <source>
        <dbReference type="EMBL" id="KDN68973.1"/>
    </source>
</evidence>
<dbReference type="AlphaFoldDB" id="A0A066XIF5"/>
<proteinExistence type="predicted"/>
<evidence type="ECO:0000256" key="1">
    <source>
        <dbReference type="SAM" id="MobiDB-lite"/>
    </source>
</evidence>
<organism evidence="2 3">
    <name type="scientific">Colletotrichum sublineola</name>
    <name type="common">Sorghum anthracnose fungus</name>
    <dbReference type="NCBI Taxonomy" id="1173701"/>
    <lineage>
        <taxon>Eukaryota</taxon>
        <taxon>Fungi</taxon>
        <taxon>Dikarya</taxon>
        <taxon>Ascomycota</taxon>
        <taxon>Pezizomycotina</taxon>
        <taxon>Sordariomycetes</taxon>
        <taxon>Hypocreomycetidae</taxon>
        <taxon>Glomerellales</taxon>
        <taxon>Glomerellaceae</taxon>
        <taxon>Colletotrichum</taxon>
        <taxon>Colletotrichum graminicola species complex</taxon>
    </lineage>
</organism>
<keyword evidence="3" id="KW-1185">Reference proteome</keyword>
<accession>A0A066XIF5</accession>
<dbReference type="STRING" id="1173701.A0A066XIF5"/>
<gene>
    <name evidence="2" type="ORF">CSUB01_07342</name>
</gene>
<feature type="compositionally biased region" description="Basic and acidic residues" evidence="1">
    <location>
        <begin position="112"/>
        <end position="125"/>
    </location>
</feature>
<reference evidence="3" key="1">
    <citation type="journal article" date="2014" name="Genome Announc.">
        <title>Draft genome sequence of Colletotrichum sublineola, a destructive pathogen of cultivated sorghum.</title>
        <authorList>
            <person name="Baroncelli R."/>
            <person name="Sanz-Martin J.M."/>
            <person name="Rech G.E."/>
            <person name="Sukno S.A."/>
            <person name="Thon M.R."/>
        </authorList>
    </citation>
    <scope>NUCLEOTIDE SEQUENCE [LARGE SCALE GENOMIC DNA]</scope>
    <source>
        <strain evidence="3">TX430BB</strain>
    </source>
</reference>
<feature type="compositionally biased region" description="Pro residues" evidence="1">
    <location>
        <begin position="85"/>
        <end position="111"/>
    </location>
</feature>
<sequence>MEVACSPPVHATRVYVRTAVKSNLLTEEQEGPRQTPSPNQQLPRKQSTCLDTLPSSSESSQEHAHPPVRETAKTDQRRPLRPYYGAPPPQGGYPPQGYPPPGQQPGQAPPPQEEKKDDKGCLYGW</sequence>
<protein>
    <submittedName>
        <fullName evidence="2">Uncharacterized protein</fullName>
    </submittedName>
</protein>
<dbReference type="EMBL" id="JMSE01000585">
    <property type="protein sequence ID" value="KDN68973.1"/>
    <property type="molecule type" value="Genomic_DNA"/>
</dbReference>
<evidence type="ECO:0000313" key="3">
    <source>
        <dbReference type="Proteomes" id="UP000027238"/>
    </source>
</evidence>